<dbReference type="InterPro" id="IPR007493">
    <property type="entry name" value="DUF538"/>
</dbReference>
<comment type="caution">
    <text evidence="2">The sequence shown here is derived from an EMBL/GenBank/DDBJ whole genome shotgun (WGS) entry which is preliminary data.</text>
</comment>
<dbReference type="EMBL" id="JAAGAX010000009">
    <property type="protein sequence ID" value="KAF2303593.1"/>
    <property type="molecule type" value="Genomic_DNA"/>
</dbReference>
<organism evidence="2 3">
    <name type="scientific">Hevea brasiliensis</name>
    <name type="common">Para rubber tree</name>
    <name type="synonym">Siphonia brasiliensis</name>
    <dbReference type="NCBI Taxonomy" id="3981"/>
    <lineage>
        <taxon>Eukaryota</taxon>
        <taxon>Viridiplantae</taxon>
        <taxon>Streptophyta</taxon>
        <taxon>Embryophyta</taxon>
        <taxon>Tracheophyta</taxon>
        <taxon>Spermatophyta</taxon>
        <taxon>Magnoliopsida</taxon>
        <taxon>eudicotyledons</taxon>
        <taxon>Gunneridae</taxon>
        <taxon>Pentapetalae</taxon>
        <taxon>rosids</taxon>
        <taxon>fabids</taxon>
        <taxon>Malpighiales</taxon>
        <taxon>Euphorbiaceae</taxon>
        <taxon>Crotonoideae</taxon>
        <taxon>Micrandreae</taxon>
        <taxon>Hevea</taxon>
    </lineage>
</organism>
<dbReference type="AlphaFoldDB" id="A0A6A6LTY8"/>
<sequence length="347" mass="38665">MAYYSSSYYMDDHGEYDGDYPLTHSYSSYDSAAVQDSMAYSSYKSNDYQIFAYDPIPLFVAYDPVSSYSRTAYSVCTSSEPKYIQYDPDLYFPAQTQFIISYSVSESGEPDFEEYDPTPYGGGYDLTQTYGKPLPPSDETCYPRSTTDLGTFPLNGVSSVPITSPIGEKEVEQHAKTPPSESQPQPPAINETEQQQLREYDHDHGNSQREPLDLYPGEQGKSQGLPGGLFPDNVISFDLDQNGRLEVHLDGPCMAKYETRVHFDSVVRANLSYGGLGLEGISQEELFLWFPVKGIIVSDPSSGLILFDIGLAHKQLSRSLFEDPPVCKPQGALLENFGRKMGFAVLR</sequence>
<name>A0A6A6LTY8_HEVBR</name>
<protein>
    <submittedName>
        <fullName evidence="2">Uncharacterized protein</fullName>
    </submittedName>
</protein>
<evidence type="ECO:0000256" key="1">
    <source>
        <dbReference type="SAM" id="MobiDB-lite"/>
    </source>
</evidence>
<feature type="region of interest" description="Disordered" evidence="1">
    <location>
        <begin position="131"/>
        <end position="227"/>
    </location>
</feature>
<dbReference type="Pfam" id="PF04398">
    <property type="entry name" value="DUF538"/>
    <property type="match status" value="1"/>
</dbReference>
<dbReference type="Gene3D" id="2.30.240.10">
    <property type="entry name" value="At5g01610-like"/>
    <property type="match status" value="1"/>
</dbReference>
<gene>
    <name evidence="2" type="ORF">GH714_019797</name>
</gene>
<feature type="compositionally biased region" description="Basic and acidic residues" evidence="1">
    <location>
        <begin position="196"/>
        <end position="212"/>
    </location>
</feature>
<evidence type="ECO:0000313" key="3">
    <source>
        <dbReference type="Proteomes" id="UP000467840"/>
    </source>
</evidence>
<dbReference type="InterPro" id="IPR036758">
    <property type="entry name" value="At5g01610-like"/>
</dbReference>
<dbReference type="Proteomes" id="UP000467840">
    <property type="component" value="Chromosome 16"/>
</dbReference>
<dbReference type="SUPFAM" id="SSF141562">
    <property type="entry name" value="At5g01610-like"/>
    <property type="match status" value="1"/>
</dbReference>
<keyword evidence="3" id="KW-1185">Reference proteome</keyword>
<dbReference type="PANTHER" id="PTHR31676:SF28">
    <property type="entry name" value="TRANSMEMBRANE PROTEIN"/>
    <property type="match status" value="1"/>
</dbReference>
<dbReference type="PANTHER" id="PTHR31676">
    <property type="entry name" value="T31J12.3 PROTEIN-RELATED"/>
    <property type="match status" value="1"/>
</dbReference>
<evidence type="ECO:0000313" key="2">
    <source>
        <dbReference type="EMBL" id="KAF2303593.1"/>
    </source>
</evidence>
<accession>A0A6A6LTY8</accession>
<proteinExistence type="predicted"/>
<reference evidence="2 3" key="1">
    <citation type="journal article" date="2020" name="Mol. Plant">
        <title>The Chromosome-Based Rubber Tree Genome Provides New Insights into Spurge Genome Evolution and Rubber Biosynthesis.</title>
        <authorList>
            <person name="Liu J."/>
            <person name="Shi C."/>
            <person name="Shi C.C."/>
            <person name="Li W."/>
            <person name="Zhang Q.J."/>
            <person name="Zhang Y."/>
            <person name="Li K."/>
            <person name="Lu H.F."/>
            <person name="Shi C."/>
            <person name="Zhu S.T."/>
            <person name="Xiao Z.Y."/>
            <person name="Nan H."/>
            <person name="Yue Y."/>
            <person name="Zhu X.G."/>
            <person name="Wu Y."/>
            <person name="Hong X.N."/>
            <person name="Fan G.Y."/>
            <person name="Tong Y."/>
            <person name="Zhang D."/>
            <person name="Mao C.L."/>
            <person name="Liu Y.L."/>
            <person name="Hao S.J."/>
            <person name="Liu W.Q."/>
            <person name="Lv M.Q."/>
            <person name="Zhang H.B."/>
            <person name="Liu Y."/>
            <person name="Hu-Tang G.R."/>
            <person name="Wang J.P."/>
            <person name="Wang J.H."/>
            <person name="Sun Y.H."/>
            <person name="Ni S.B."/>
            <person name="Chen W.B."/>
            <person name="Zhang X.C."/>
            <person name="Jiao Y.N."/>
            <person name="Eichler E.E."/>
            <person name="Li G.H."/>
            <person name="Liu X."/>
            <person name="Gao L.Z."/>
        </authorList>
    </citation>
    <scope>NUCLEOTIDE SEQUENCE [LARGE SCALE GENOMIC DNA]</scope>
    <source>
        <strain evidence="3">cv. GT1</strain>
        <tissue evidence="2">Leaf</tissue>
    </source>
</reference>